<evidence type="ECO:0000259" key="3">
    <source>
        <dbReference type="PROSITE" id="PS51462"/>
    </source>
</evidence>
<feature type="domain" description="Nudix hydrolase" evidence="3">
    <location>
        <begin position="2"/>
        <end position="151"/>
    </location>
</feature>
<dbReference type="NCBIfam" id="NF006961">
    <property type="entry name" value="PRK09438.1"/>
    <property type="match status" value="1"/>
</dbReference>
<dbReference type="GO" id="GO:0019177">
    <property type="term" value="F:dihydroneopterin triphosphate pyrophosphohydrolase activity"/>
    <property type="evidence" value="ECO:0007669"/>
    <property type="project" value="UniProtKB-EC"/>
</dbReference>
<dbReference type="OrthoDB" id="7066556at2"/>
<feature type="binding site" evidence="2">
    <location>
        <position position="60"/>
    </location>
    <ligand>
        <name>Mg(2+)</name>
        <dbReference type="ChEBI" id="CHEBI:18420"/>
    </ligand>
</feature>
<dbReference type="InterPro" id="IPR015797">
    <property type="entry name" value="NUDIX_hydrolase-like_dom_sf"/>
</dbReference>
<feature type="binding site" evidence="1">
    <location>
        <position position="43"/>
    </location>
    <ligand>
        <name>substrate</name>
    </ligand>
</feature>
<feature type="binding site" evidence="1">
    <location>
        <position position="140"/>
    </location>
    <ligand>
        <name>substrate</name>
    </ligand>
</feature>
<dbReference type="EC" id="3.6.1.67" evidence="4"/>
<feature type="binding site" evidence="2">
    <location>
        <position position="122"/>
    </location>
    <ligand>
        <name>Mg(2+)</name>
        <dbReference type="ChEBI" id="CHEBI:18420"/>
    </ligand>
</feature>
<reference evidence="5" key="1">
    <citation type="submission" date="2018-07" db="EMBL/GenBank/DDBJ databases">
        <authorList>
            <person name="Kim H."/>
        </authorList>
    </citation>
    <scope>NUCLEOTIDE SEQUENCE [LARGE SCALE GENOMIC DNA]</scope>
    <source>
        <strain evidence="5">F02</strain>
    </source>
</reference>
<feature type="binding site" evidence="2">
    <location>
        <position position="64"/>
    </location>
    <ligand>
        <name>Mg(2+)</name>
        <dbReference type="ChEBI" id="CHEBI:18420"/>
    </ligand>
</feature>
<organism evidence="4 5">
    <name type="scientific">Ephemeroptericola cinctiostellae</name>
    <dbReference type="NCBI Taxonomy" id="2268024"/>
    <lineage>
        <taxon>Bacteria</taxon>
        <taxon>Pseudomonadati</taxon>
        <taxon>Pseudomonadota</taxon>
        <taxon>Betaproteobacteria</taxon>
        <taxon>Burkholderiales</taxon>
        <taxon>Burkholderiaceae</taxon>
        <taxon>Ephemeroptericola</taxon>
    </lineage>
</organism>
<evidence type="ECO:0000313" key="4">
    <source>
        <dbReference type="EMBL" id="AXF86294.1"/>
    </source>
</evidence>
<gene>
    <name evidence="4" type="primary">nudB</name>
    <name evidence="4" type="ORF">DTO96_102040</name>
</gene>
<dbReference type="RefSeq" id="WP_114563385.1">
    <property type="nucleotide sequence ID" value="NZ_CP031124.1"/>
</dbReference>
<proteinExistence type="predicted"/>
<evidence type="ECO:0000256" key="2">
    <source>
        <dbReference type="PIRSR" id="PIRSR603564-2"/>
    </source>
</evidence>
<keyword evidence="5" id="KW-1185">Reference proteome</keyword>
<keyword evidence="2" id="KW-0460">Magnesium</keyword>
<dbReference type="GO" id="GO:0008828">
    <property type="term" value="F:dATP diphosphatase activity"/>
    <property type="evidence" value="ECO:0007669"/>
    <property type="project" value="InterPro"/>
</dbReference>
<dbReference type="SUPFAM" id="SSF55811">
    <property type="entry name" value="Nudix"/>
    <property type="match status" value="1"/>
</dbReference>
<feature type="binding site" evidence="1">
    <location>
        <position position="25"/>
    </location>
    <ligand>
        <name>substrate</name>
    </ligand>
</feature>
<name>A0A345DD56_9BURK</name>
<keyword evidence="2" id="KW-0479">Metal-binding</keyword>
<dbReference type="Gene3D" id="3.90.79.10">
    <property type="entry name" value="Nucleoside Triphosphate Pyrophosphohydrolase"/>
    <property type="match status" value="1"/>
</dbReference>
<dbReference type="PANTHER" id="PTHR43736">
    <property type="entry name" value="ADP-RIBOSE PYROPHOSPHATASE"/>
    <property type="match status" value="1"/>
</dbReference>
<dbReference type="InterPro" id="IPR000086">
    <property type="entry name" value="NUDIX_hydrolase_dom"/>
</dbReference>
<dbReference type="InterPro" id="IPR003564">
    <property type="entry name" value="DHNTPase"/>
</dbReference>
<feature type="binding site" evidence="1">
    <location>
        <position position="4"/>
    </location>
    <ligand>
        <name>substrate</name>
    </ligand>
</feature>
<dbReference type="PROSITE" id="PS51462">
    <property type="entry name" value="NUDIX"/>
    <property type="match status" value="1"/>
</dbReference>
<dbReference type="Proteomes" id="UP000252182">
    <property type="component" value="Chromosome"/>
</dbReference>
<keyword evidence="4" id="KW-0378">Hydrolase</keyword>
<comment type="cofactor">
    <cofactor evidence="2">
        <name>Mg(2+)</name>
        <dbReference type="ChEBI" id="CHEBI:18420"/>
    </cofactor>
    <text evidence="2">Binds 1 Mg(2+) ion per subunit.</text>
</comment>
<dbReference type="GO" id="GO:0046872">
    <property type="term" value="F:metal ion binding"/>
    <property type="evidence" value="ECO:0007669"/>
    <property type="project" value="UniProtKB-KW"/>
</dbReference>
<dbReference type="KEGG" id="hyf:DTO96_102040"/>
<evidence type="ECO:0000313" key="5">
    <source>
        <dbReference type="Proteomes" id="UP000252182"/>
    </source>
</evidence>
<dbReference type="EMBL" id="CP031124">
    <property type="protein sequence ID" value="AXF86294.1"/>
    <property type="molecule type" value="Genomic_DNA"/>
</dbReference>
<protein>
    <submittedName>
        <fullName evidence="4">Dihydroneopterin triphosphate diphosphatase</fullName>
        <ecNumber evidence="4">3.6.1.67</ecNumber>
    </submittedName>
</protein>
<dbReference type="GO" id="GO:0046656">
    <property type="term" value="P:folic acid biosynthetic process"/>
    <property type="evidence" value="ECO:0007669"/>
    <property type="project" value="InterPro"/>
</dbReference>
<dbReference type="CDD" id="cd04664">
    <property type="entry name" value="NUDIX_DHNTPase_like"/>
    <property type="match status" value="1"/>
</dbReference>
<dbReference type="Pfam" id="PF00293">
    <property type="entry name" value="NUDIX"/>
    <property type="match status" value="1"/>
</dbReference>
<sequence length="161" mass="18608">MSKKIPVSVLVVVYTPDLQVLMMKRTQKVLTGDFEKDFWQCITGSLDFIDELPHDAAVRELFEETGLNAADFELQDWQHKSTYEIYPQWRHRYADGVVENTEHWFGLKVPSTDMAITLAPLEHTDFQWLPFEQAAALCFSWNNADAIRTLPERINSAEMIG</sequence>
<accession>A0A345DD56</accession>
<dbReference type="PANTHER" id="PTHR43736:SF1">
    <property type="entry name" value="DIHYDRONEOPTERIN TRIPHOSPHATE DIPHOSPHATASE"/>
    <property type="match status" value="1"/>
</dbReference>
<evidence type="ECO:0000256" key="1">
    <source>
        <dbReference type="PIRSR" id="PIRSR603564-1"/>
    </source>
</evidence>
<dbReference type="AlphaFoldDB" id="A0A345DD56"/>
<dbReference type="PRINTS" id="PR01404">
    <property type="entry name" value="NPPPHYDRLASE"/>
</dbReference>